<evidence type="ECO:0000313" key="1">
    <source>
        <dbReference type="EMBL" id="PWJ77339.1"/>
    </source>
</evidence>
<organism evidence="1 2">
    <name type="scientific">Murimonas intestini</name>
    <dbReference type="NCBI Taxonomy" id="1337051"/>
    <lineage>
        <taxon>Bacteria</taxon>
        <taxon>Bacillati</taxon>
        <taxon>Bacillota</taxon>
        <taxon>Clostridia</taxon>
        <taxon>Lachnospirales</taxon>
        <taxon>Lachnospiraceae</taxon>
        <taxon>Murimonas</taxon>
    </lineage>
</organism>
<proteinExistence type="predicted"/>
<protein>
    <submittedName>
        <fullName evidence="1">Metal-binding protein</fullName>
    </submittedName>
</protein>
<sequence length="184" mass="20501">MNQGERFVKMAVEMGFSRAACVPVSEISFDASLRRYCEMNLCGSYGNNYACPPDCGTPEQMEAKVRKYQNALVVQSITKVNDIRDDTETKKVKKEHNRKMSELVRELRQAAPGGTAVMAGPCALCNECKKKKGEKCIFPEGISSCLSAYCIKAQELAEKCGMVYWCPEGEAAFFSIYLWSEEGI</sequence>
<dbReference type="EMBL" id="QGGY01000003">
    <property type="protein sequence ID" value="PWJ77339.1"/>
    <property type="molecule type" value="Genomic_DNA"/>
</dbReference>
<name>A0AB73T6X7_9FIRM</name>
<dbReference type="InterPro" id="IPR019271">
    <property type="entry name" value="DUF2284_metal-binding"/>
</dbReference>
<dbReference type="RefSeq" id="WP_109625444.1">
    <property type="nucleotide sequence ID" value="NZ_CABJAT010000007.1"/>
</dbReference>
<dbReference type="Proteomes" id="UP000245412">
    <property type="component" value="Unassembled WGS sequence"/>
</dbReference>
<dbReference type="AlphaFoldDB" id="A0AB73T6X7"/>
<comment type="caution">
    <text evidence="1">The sequence shown here is derived from an EMBL/GenBank/DDBJ whole genome shotgun (WGS) entry which is preliminary data.</text>
</comment>
<reference evidence="1 2" key="1">
    <citation type="submission" date="2018-05" db="EMBL/GenBank/DDBJ databases">
        <authorList>
            <person name="Goeker M."/>
            <person name="Huntemann M."/>
            <person name="Clum A."/>
            <person name="Pillay M."/>
            <person name="Palaniappan K."/>
            <person name="Varghese N."/>
            <person name="Mikhailova N."/>
            <person name="Stamatis D."/>
            <person name="Reddy T."/>
            <person name="Daum C."/>
            <person name="Shapiro N."/>
            <person name="Ivanova N."/>
            <person name="Kyrpides N."/>
            <person name="Woyke T."/>
        </authorList>
    </citation>
    <scope>NUCLEOTIDE SEQUENCE [LARGE SCALE GENOMIC DNA]</scope>
    <source>
        <strain evidence="1 2">DSM 26524</strain>
    </source>
</reference>
<gene>
    <name evidence="1" type="ORF">C7383_103183</name>
</gene>
<dbReference type="Pfam" id="PF10050">
    <property type="entry name" value="DUF2284"/>
    <property type="match status" value="1"/>
</dbReference>
<keyword evidence="2" id="KW-1185">Reference proteome</keyword>
<accession>A0AB73T6X7</accession>
<evidence type="ECO:0000313" key="2">
    <source>
        <dbReference type="Proteomes" id="UP000245412"/>
    </source>
</evidence>